<dbReference type="AlphaFoldDB" id="A0A853BXT3"/>
<organism evidence="3 4">
    <name type="scientific">Nocardioides thalensis</name>
    <dbReference type="NCBI Taxonomy" id="1914755"/>
    <lineage>
        <taxon>Bacteria</taxon>
        <taxon>Bacillati</taxon>
        <taxon>Actinomycetota</taxon>
        <taxon>Actinomycetes</taxon>
        <taxon>Propionibacteriales</taxon>
        <taxon>Nocardioidaceae</taxon>
        <taxon>Nocardioides</taxon>
    </lineage>
</organism>
<dbReference type="InterPro" id="IPR011010">
    <property type="entry name" value="DNA_brk_join_enz"/>
</dbReference>
<dbReference type="Proteomes" id="UP000530424">
    <property type="component" value="Unassembled WGS sequence"/>
</dbReference>
<evidence type="ECO:0000313" key="3">
    <source>
        <dbReference type="EMBL" id="NYI99575.1"/>
    </source>
</evidence>
<name>A0A853BXT3_9ACTN</name>
<accession>A0A853BXT3</accession>
<dbReference type="PANTHER" id="PTHR30349:SF64">
    <property type="entry name" value="PROPHAGE INTEGRASE INTD-RELATED"/>
    <property type="match status" value="1"/>
</dbReference>
<dbReference type="GO" id="GO:0003677">
    <property type="term" value="F:DNA binding"/>
    <property type="evidence" value="ECO:0007669"/>
    <property type="project" value="InterPro"/>
</dbReference>
<gene>
    <name evidence="3" type="ORF">HNR19_000274</name>
</gene>
<evidence type="ECO:0000259" key="2">
    <source>
        <dbReference type="PROSITE" id="PS51898"/>
    </source>
</evidence>
<dbReference type="InterPro" id="IPR050090">
    <property type="entry name" value="Tyrosine_recombinase_XerCD"/>
</dbReference>
<proteinExistence type="predicted"/>
<evidence type="ECO:0000256" key="1">
    <source>
        <dbReference type="ARBA" id="ARBA00023172"/>
    </source>
</evidence>
<dbReference type="SUPFAM" id="SSF56349">
    <property type="entry name" value="DNA breaking-rejoining enzymes"/>
    <property type="match status" value="1"/>
</dbReference>
<evidence type="ECO:0000313" key="4">
    <source>
        <dbReference type="Proteomes" id="UP000530424"/>
    </source>
</evidence>
<protein>
    <submittedName>
        <fullName evidence="3">Integrase</fullName>
    </submittedName>
</protein>
<sequence>MSATSFDVRIWKTETYARKSGKGYRVPWRVETKRFSRAFQTASLAESFRASLVTAARKGEAFIVESGVPLSMASQTAGPPLTWFEHAMDFMDAKWPDAAPKHRKSTANGLVTVTVALVRSDAEFSEAALLRKALRGWAFNPPARRRSPDPPEHLADAIEWIRRESLLLNDLADPDVLRRALTAIGRKLDGTVAATSTIAVKRAALSGALVLAVEQGRLPGNPLKQVKTKRQRQVTAIDVRSVANPQQATDLLDAVKHIEPSLYAYFACMYFAALRPAEARLLHDRDCMLPDSGWGQLVLAGSYQDPGSAWTDDGQPGEIRGLKHRNTKETRPVPADPQLVGALRWHIDRFGVGAGGLLFPTRIGRFGRPVSPPFGNPVSMKTVYRVWAAARSNALTEQQVASPLAARPYDLRHACVSTWLEAGVPSARVAAWAGHSVAVLHRVYAHCLDGREDEARRRVDVFRNGPSDA</sequence>
<reference evidence="3 4" key="1">
    <citation type="submission" date="2020-07" db="EMBL/GenBank/DDBJ databases">
        <title>Sequencing the genomes of 1000 actinobacteria strains.</title>
        <authorList>
            <person name="Klenk H.-P."/>
        </authorList>
    </citation>
    <scope>NUCLEOTIDE SEQUENCE [LARGE SCALE GENOMIC DNA]</scope>
    <source>
        <strain evidence="3 4">DSM 103833</strain>
    </source>
</reference>
<dbReference type="EMBL" id="JACCFP010000001">
    <property type="protein sequence ID" value="NYI99575.1"/>
    <property type="molecule type" value="Genomic_DNA"/>
</dbReference>
<dbReference type="InterPro" id="IPR013762">
    <property type="entry name" value="Integrase-like_cat_sf"/>
</dbReference>
<dbReference type="Gene3D" id="1.10.443.10">
    <property type="entry name" value="Intergrase catalytic core"/>
    <property type="match status" value="1"/>
</dbReference>
<keyword evidence="1" id="KW-0233">DNA recombination</keyword>
<feature type="domain" description="Tyr recombinase" evidence="2">
    <location>
        <begin position="238"/>
        <end position="460"/>
    </location>
</feature>
<dbReference type="PANTHER" id="PTHR30349">
    <property type="entry name" value="PHAGE INTEGRASE-RELATED"/>
    <property type="match status" value="1"/>
</dbReference>
<dbReference type="RefSeq" id="WP_179666207.1">
    <property type="nucleotide sequence ID" value="NZ_JACCFP010000001.1"/>
</dbReference>
<dbReference type="InterPro" id="IPR002104">
    <property type="entry name" value="Integrase_catalytic"/>
</dbReference>
<keyword evidence="4" id="KW-1185">Reference proteome</keyword>
<dbReference type="GO" id="GO:0015074">
    <property type="term" value="P:DNA integration"/>
    <property type="evidence" value="ECO:0007669"/>
    <property type="project" value="InterPro"/>
</dbReference>
<dbReference type="GO" id="GO:0006310">
    <property type="term" value="P:DNA recombination"/>
    <property type="evidence" value="ECO:0007669"/>
    <property type="project" value="UniProtKB-KW"/>
</dbReference>
<comment type="caution">
    <text evidence="3">The sequence shown here is derived from an EMBL/GenBank/DDBJ whole genome shotgun (WGS) entry which is preliminary data.</text>
</comment>
<dbReference type="PROSITE" id="PS51898">
    <property type="entry name" value="TYR_RECOMBINASE"/>
    <property type="match status" value="1"/>
</dbReference>